<name>A0A195BN63_9HYME</name>
<gene>
    <name evidence="1" type="ORF">ALC53_04063</name>
</gene>
<dbReference type="GO" id="GO:0000502">
    <property type="term" value="C:proteasome complex"/>
    <property type="evidence" value="ECO:0007669"/>
    <property type="project" value="UniProtKB-KW"/>
</dbReference>
<organism evidence="1 2">
    <name type="scientific">Atta colombica</name>
    <dbReference type="NCBI Taxonomy" id="520822"/>
    <lineage>
        <taxon>Eukaryota</taxon>
        <taxon>Metazoa</taxon>
        <taxon>Ecdysozoa</taxon>
        <taxon>Arthropoda</taxon>
        <taxon>Hexapoda</taxon>
        <taxon>Insecta</taxon>
        <taxon>Pterygota</taxon>
        <taxon>Neoptera</taxon>
        <taxon>Endopterygota</taxon>
        <taxon>Hymenoptera</taxon>
        <taxon>Apocrita</taxon>
        <taxon>Aculeata</taxon>
        <taxon>Formicoidea</taxon>
        <taxon>Formicidae</taxon>
        <taxon>Myrmicinae</taxon>
        <taxon>Atta</taxon>
    </lineage>
</organism>
<keyword evidence="2" id="KW-1185">Reference proteome</keyword>
<protein>
    <submittedName>
        <fullName evidence="1">Proteasome assembly chaperone 3</fullName>
    </submittedName>
</protein>
<evidence type="ECO:0000313" key="2">
    <source>
        <dbReference type="Proteomes" id="UP000078540"/>
    </source>
</evidence>
<keyword evidence="1" id="KW-0647">Proteasome</keyword>
<sequence>MSERACGIVTNSHHTDIVLKSYSNRTLLIVTHFKKFGTLLLINRESAVNGYNSDVFTIKTVFGNENNDIDLAARYIAQQINIEKPLLLSIALKDYDLNILKSIVTAINQIKPW</sequence>
<evidence type="ECO:0000313" key="1">
    <source>
        <dbReference type="EMBL" id="KYM86602.1"/>
    </source>
</evidence>
<dbReference type="Pfam" id="PF10178">
    <property type="entry name" value="PAC3"/>
    <property type="match status" value="1"/>
</dbReference>
<dbReference type="EMBL" id="KQ976440">
    <property type="protein sequence ID" value="KYM86602.1"/>
    <property type="molecule type" value="Genomic_DNA"/>
</dbReference>
<reference evidence="1 2" key="1">
    <citation type="submission" date="2015-09" db="EMBL/GenBank/DDBJ databases">
        <title>Atta colombica WGS genome.</title>
        <authorList>
            <person name="Nygaard S."/>
            <person name="Hu H."/>
            <person name="Boomsma J."/>
            <person name="Zhang G."/>
        </authorList>
    </citation>
    <scope>NUCLEOTIDE SEQUENCE [LARGE SCALE GENOMIC DNA]</scope>
    <source>
        <strain evidence="1">Treedump-2</strain>
        <tissue evidence="1">Whole body</tissue>
    </source>
</reference>
<dbReference type="PANTHER" id="PTHR31051:SF1">
    <property type="entry name" value="PROTEASOME ASSEMBLY CHAPERONE 3"/>
    <property type="match status" value="1"/>
</dbReference>
<dbReference type="STRING" id="520822.A0A195BN63"/>
<dbReference type="PANTHER" id="PTHR31051">
    <property type="entry name" value="PROTEASOME ASSEMBLY CHAPERONE 3"/>
    <property type="match status" value="1"/>
</dbReference>
<dbReference type="Proteomes" id="UP000078540">
    <property type="component" value="Unassembled WGS sequence"/>
</dbReference>
<accession>A0A195BN63</accession>
<dbReference type="AlphaFoldDB" id="A0A195BN63"/>
<dbReference type="Gene3D" id="3.30.230.90">
    <property type="match status" value="1"/>
</dbReference>
<proteinExistence type="predicted"/>
<dbReference type="GO" id="GO:0043248">
    <property type="term" value="P:proteasome assembly"/>
    <property type="evidence" value="ECO:0007669"/>
    <property type="project" value="InterPro"/>
</dbReference>
<dbReference type="InterPro" id="IPR053720">
    <property type="entry name" value="Psm_Assembly_Chaperone"/>
</dbReference>
<dbReference type="InterPro" id="IPR018788">
    <property type="entry name" value="Proteasome_assmbl_chp_3"/>
</dbReference>